<dbReference type="GO" id="GO:0098609">
    <property type="term" value="P:cell-cell adhesion"/>
    <property type="evidence" value="ECO:0007669"/>
    <property type="project" value="TreeGrafter"/>
</dbReference>
<dbReference type="InterPro" id="IPR007110">
    <property type="entry name" value="Ig-like_dom"/>
</dbReference>
<keyword evidence="2" id="KW-1015">Disulfide bond</keyword>
<dbReference type="Gene3D" id="2.60.40.10">
    <property type="entry name" value="Immunoglobulins"/>
    <property type="match status" value="3"/>
</dbReference>
<dbReference type="AlphaFoldDB" id="A0AAV4AZT6"/>
<proteinExistence type="predicted"/>
<keyword evidence="1" id="KW-0677">Repeat</keyword>
<dbReference type="PANTHER" id="PTHR44170:SF6">
    <property type="entry name" value="CONTACTIN"/>
    <property type="match status" value="1"/>
</dbReference>
<reference evidence="4 5" key="1">
    <citation type="journal article" date="2021" name="Elife">
        <title>Chloroplast acquisition without the gene transfer in kleptoplastic sea slugs, Plakobranchus ocellatus.</title>
        <authorList>
            <person name="Maeda T."/>
            <person name="Takahashi S."/>
            <person name="Yoshida T."/>
            <person name="Shimamura S."/>
            <person name="Takaki Y."/>
            <person name="Nagai Y."/>
            <person name="Toyoda A."/>
            <person name="Suzuki Y."/>
            <person name="Arimoto A."/>
            <person name="Ishii H."/>
            <person name="Satoh N."/>
            <person name="Nishiyama T."/>
            <person name="Hasebe M."/>
            <person name="Maruyama T."/>
            <person name="Minagawa J."/>
            <person name="Obokata J."/>
            <person name="Shigenobu S."/>
        </authorList>
    </citation>
    <scope>NUCLEOTIDE SEQUENCE [LARGE SCALE GENOMIC DNA]</scope>
</reference>
<dbReference type="SUPFAM" id="SSF48726">
    <property type="entry name" value="Immunoglobulin"/>
    <property type="match status" value="3"/>
</dbReference>
<dbReference type="PANTHER" id="PTHR44170">
    <property type="entry name" value="PROTEIN SIDEKICK"/>
    <property type="match status" value="1"/>
</dbReference>
<dbReference type="PROSITE" id="PS50835">
    <property type="entry name" value="IG_LIKE"/>
    <property type="match status" value="1"/>
</dbReference>
<dbReference type="EMBL" id="BLXT01004462">
    <property type="protein sequence ID" value="GFO12800.1"/>
    <property type="molecule type" value="Genomic_DNA"/>
</dbReference>
<dbReference type="GO" id="GO:0007411">
    <property type="term" value="P:axon guidance"/>
    <property type="evidence" value="ECO:0007669"/>
    <property type="project" value="TreeGrafter"/>
</dbReference>
<protein>
    <submittedName>
        <fullName evidence="4">Contactin</fullName>
    </submittedName>
</protein>
<dbReference type="InterPro" id="IPR013783">
    <property type="entry name" value="Ig-like_fold"/>
</dbReference>
<evidence type="ECO:0000259" key="3">
    <source>
        <dbReference type="PROSITE" id="PS50835"/>
    </source>
</evidence>
<comment type="caution">
    <text evidence="4">The sequence shown here is derived from an EMBL/GenBank/DDBJ whole genome shotgun (WGS) entry which is preliminary data.</text>
</comment>
<dbReference type="GO" id="GO:0030424">
    <property type="term" value="C:axon"/>
    <property type="evidence" value="ECO:0007669"/>
    <property type="project" value="TreeGrafter"/>
</dbReference>
<name>A0AAV4AZT6_9GAST</name>
<sequence length="221" mass="25040">MLPKHPKLSDHNRVLVIREARLEDQGVYTCHVQRESIAEHKAVDLKLEAKPYFIKPIHNQHADIGAALTWRCDARASPAPNFLWMKNGQDESFGEVNSTSSETTLKTLTRLFEPGPKTNNNFGFFRASTEGTHITVAPEDQRAPVNNTVFLQCSAAHAPGSDMIYQWKFNGITIDFHRHPEYQIVSGHNYILRSLLRKDIPVRCARTLKSVGLLRCQTGCY</sequence>
<evidence type="ECO:0000256" key="2">
    <source>
        <dbReference type="ARBA" id="ARBA00023157"/>
    </source>
</evidence>
<gene>
    <name evidence="4" type="ORF">PoB_003930500</name>
</gene>
<feature type="domain" description="Ig-like" evidence="3">
    <location>
        <begin position="51"/>
        <end position="170"/>
    </location>
</feature>
<dbReference type="InterPro" id="IPR036179">
    <property type="entry name" value="Ig-like_dom_sf"/>
</dbReference>
<dbReference type="CDD" id="cd00096">
    <property type="entry name" value="Ig"/>
    <property type="match status" value="1"/>
</dbReference>
<evidence type="ECO:0000313" key="5">
    <source>
        <dbReference type="Proteomes" id="UP000735302"/>
    </source>
</evidence>
<organism evidence="4 5">
    <name type="scientific">Plakobranchus ocellatus</name>
    <dbReference type="NCBI Taxonomy" id="259542"/>
    <lineage>
        <taxon>Eukaryota</taxon>
        <taxon>Metazoa</taxon>
        <taxon>Spiralia</taxon>
        <taxon>Lophotrochozoa</taxon>
        <taxon>Mollusca</taxon>
        <taxon>Gastropoda</taxon>
        <taxon>Heterobranchia</taxon>
        <taxon>Euthyneura</taxon>
        <taxon>Panpulmonata</taxon>
        <taxon>Sacoglossa</taxon>
        <taxon>Placobranchoidea</taxon>
        <taxon>Plakobranchidae</taxon>
        <taxon>Plakobranchus</taxon>
    </lineage>
</organism>
<keyword evidence="5" id="KW-1185">Reference proteome</keyword>
<accession>A0AAV4AZT6</accession>
<dbReference type="Proteomes" id="UP000735302">
    <property type="component" value="Unassembled WGS sequence"/>
</dbReference>
<evidence type="ECO:0000313" key="4">
    <source>
        <dbReference type="EMBL" id="GFO12800.1"/>
    </source>
</evidence>
<dbReference type="GO" id="GO:0005886">
    <property type="term" value="C:plasma membrane"/>
    <property type="evidence" value="ECO:0007669"/>
    <property type="project" value="TreeGrafter"/>
</dbReference>
<evidence type="ECO:0000256" key="1">
    <source>
        <dbReference type="ARBA" id="ARBA00022737"/>
    </source>
</evidence>